<dbReference type="Gene3D" id="1.10.510.10">
    <property type="entry name" value="Transferase(Phosphotransferase) domain 1"/>
    <property type="match status" value="1"/>
</dbReference>
<feature type="region of interest" description="Disordered" evidence="5">
    <location>
        <begin position="377"/>
        <end position="442"/>
    </location>
</feature>
<dbReference type="PANTHER" id="PTHR43289">
    <property type="entry name" value="MITOGEN-ACTIVATED PROTEIN KINASE KINASE KINASE 20-RELATED"/>
    <property type="match status" value="1"/>
</dbReference>
<evidence type="ECO:0000256" key="3">
    <source>
        <dbReference type="ARBA" id="ARBA00022777"/>
    </source>
</evidence>
<dbReference type="Gene3D" id="3.30.200.20">
    <property type="entry name" value="Phosphorylase Kinase, domain 1"/>
    <property type="match status" value="1"/>
</dbReference>
<dbReference type="AlphaFoldDB" id="A0A975G7W6"/>
<feature type="compositionally biased region" description="Basic and acidic residues" evidence="5">
    <location>
        <begin position="433"/>
        <end position="442"/>
    </location>
</feature>
<dbReference type="GO" id="GO:0005524">
    <property type="term" value="F:ATP binding"/>
    <property type="evidence" value="ECO:0007669"/>
    <property type="project" value="UniProtKB-KW"/>
</dbReference>
<dbReference type="InterPro" id="IPR008271">
    <property type="entry name" value="Ser/Thr_kinase_AS"/>
</dbReference>
<keyword evidence="2" id="KW-0547">Nucleotide-binding</keyword>
<sequence>MNAIASLAFESFDLRQIAGLFPGYDITGLVACGGMGAVYQAVQRSLARTVAIKILPREFGADPSFRQAFQLEAKVMARLNHPNLIGVFDAGEVDGMPYLIMEYVPGGSLHEATHGHCVQPHEAATFIASVCEGLAHAHAHGILHWDIKPANILLDAEARPKIGDFGLARPVGHYEDGPEIIFGTPHYTAPEVLNRPTAVDSRADIFSIGVVLHQLLTGRLPAEDPRMPSRICGCDIRFDHIVGTATHPLPEMRYSSADQMARELHHLAQELRHKLSASIGAAPRSAVPNRAPAPVRRAVGPTGYTTPKHRASEWLTTAALLCGAVAVGWFILKKGAKVEGAAAAGAVAAVSEEPAGPALATTGESDLTALAARLANAAPSHPGPENKSTAADRPLASIEPVSRPQEAGKQEQQAPASVLKENESSVFGSAVLSKKDTTGNDR</sequence>
<dbReference type="RefSeq" id="WP_211630723.1">
    <property type="nucleotide sequence ID" value="NZ_CP073100.1"/>
</dbReference>
<dbReference type="Pfam" id="PF00069">
    <property type="entry name" value="Pkinase"/>
    <property type="match status" value="1"/>
</dbReference>
<dbReference type="GO" id="GO:0004674">
    <property type="term" value="F:protein serine/threonine kinase activity"/>
    <property type="evidence" value="ECO:0007669"/>
    <property type="project" value="UniProtKB-KW"/>
</dbReference>
<dbReference type="SMART" id="SM00220">
    <property type="entry name" value="S_TKc"/>
    <property type="match status" value="1"/>
</dbReference>
<protein>
    <submittedName>
        <fullName evidence="7">Serine/threonine protein kinase</fullName>
    </submittedName>
</protein>
<dbReference type="EMBL" id="CP073100">
    <property type="protein sequence ID" value="QUE50583.1"/>
    <property type="molecule type" value="Genomic_DNA"/>
</dbReference>
<feature type="region of interest" description="Disordered" evidence="5">
    <location>
        <begin position="281"/>
        <end position="305"/>
    </location>
</feature>
<keyword evidence="4" id="KW-0067">ATP-binding</keyword>
<dbReference type="PANTHER" id="PTHR43289:SF6">
    <property type="entry name" value="SERINE_THREONINE-PROTEIN KINASE NEKL-3"/>
    <property type="match status" value="1"/>
</dbReference>
<reference evidence="7" key="1">
    <citation type="submission" date="2021-04" db="EMBL/GenBank/DDBJ databases">
        <title>Luteolibacter sp. 32A isolated from the skin of an Anderson's salamander (Ambystoma andersonii).</title>
        <authorList>
            <person name="Spergser J."/>
            <person name="Busse H.-J."/>
        </authorList>
    </citation>
    <scope>NUCLEOTIDE SEQUENCE</scope>
    <source>
        <strain evidence="7">32A</strain>
    </source>
</reference>
<dbReference type="InterPro" id="IPR011009">
    <property type="entry name" value="Kinase-like_dom_sf"/>
</dbReference>
<dbReference type="SUPFAM" id="SSF56112">
    <property type="entry name" value="Protein kinase-like (PK-like)"/>
    <property type="match status" value="1"/>
</dbReference>
<keyword evidence="3 7" id="KW-0418">Kinase</keyword>
<proteinExistence type="predicted"/>
<dbReference type="CDD" id="cd14014">
    <property type="entry name" value="STKc_PknB_like"/>
    <property type="match status" value="1"/>
</dbReference>
<feature type="domain" description="Protein kinase" evidence="6">
    <location>
        <begin position="24"/>
        <end position="287"/>
    </location>
</feature>
<evidence type="ECO:0000256" key="1">
    <source>
        <dbReference type="ARBA" id="ARBA00022679"/>
    </source>
</evidence>
<name>A0A975G7W6_9BACT</name>
<dbReference type="PROSITE" id="PS50011">
    <property type="entry name" value="PROTEIN_KINASE_DOM"/>
    <property type="match status" value="1"/>
</dbReference>
<evidence type="ECO:0000313" key="8">
    <source>
        <dbReference type="Proteomes" id="UP000676169"/>
    </source>
</evidence>
<evidence type="ECO:0000313" key="7">
    <source>
        <dbReference type="EMBL" id="QUE50583.1"/>
    </source>
</evidence>
<organism evidence="7 8">
    <name type="scientific">Luteolibacter ambystomatis</name>
    <dbReference type="NCBI Taxonomy" id="2824561"/>
    <lineage>
        <taxon>Bacteria</taxon>
        <taxon>Pseudomonadati</taxon>
        <taxon>Verrucomicrobiota</taxon>
        <taxon>Verrucomicrobiia</taxon>
        <taxon>Verrucomicrobiales</taxon>
        <taxon>Verrucomicrobiaceae</taxon>
        <taxon>Luteolibacter</taxon>
    </lineage>
</organism>
<evidence type="ECO:0000256" key="2">
    <source>
        <dbReference type="ARBA" id="ARBA00022741"/>
    </source>
</evidence>
<evidence type="ECO:0000259" key="6">
    <source>
        <dbReference type="PROSITE" id="PS50011"/>
    </source>
</evidence>
<keyword evidence="8" id="KW-1185">Reference proteome</keyword>
<dbReference type="Proteomes" id="UP000676169">
    <property type="component" value="Chromosome"/>
</dbReference>
<dbReference type="InterPro" id="IPR000719">
    <property type="entry name" value="Prot_kinase_dom"/>
</dbReference>
<evidence type="ECO:0000256" key="5">
    <source>
        <dbReference type="SAM" id="MobiDB-lite"/>
    </source>
</evidence>
<accession>A0A975G7W6</accession>
<keyword evidence="1" id="KW-0808">Transferase</keyword>
<dbReference type="PROSITE" id="PS00108">
    <property type="entry name" value="PROTEIN_KINASE_ST"/>
    <property type="match status" value="1"/>
</dbReference>
<keyword evidence="7" id="KW-0723">Serine/threonine-protein kinase</keyword>
<dbReference type="KEGG" id="lamb:KBB96_17180"/>
<gene>
    <name evidence="7" type="ORF">KBB96_17180</name>
</gene>
<evidence type="ECO:0000256" key="4">
    <source>
        <dbReference type="ARBA" id="ARBA00022840"/>
    </source>
</evidence>